<protein>
    <recommendedName>
        <fullName evidence="2">Winged helix-turn helix domain-containing protein</fullName>
    </recommendedName>
</protein>
<accession>A0A1C3NUG4</accession>
<feature type="region of interest" description="Disordered" evidence="1">
    <location>
        <begin position="139"/>
        <end position="167"/>
    </location>
</feature>
<dbReference type="AlphaFoldDB" id="A0A1C3NUG4"/>
<organism evidence="3 4">
    <name type="scientific">Candidatus Protofrankia californiensis</name>
    <dbReference type="NCBI Taxonomy" id="1839754"/>
    <lineage>
        <taxon>Bacteria</taxon>
        <taxon>Bacillati</taxon>
        <taxon>Actinomycetota</taxon>
        <taxon>Actinomycetes</taxon>
        <taxon>Frankiales</taxon>
        <taxon>Frankiaceae</taxon>
        <taxon>Protofrankia</taxon>
    </lineage>
</organism>
<dbReference type="EMBL" id="FLUV01000336">
    <property type="protein sequence ID" value="SBW18834.1"/>
    <property type="molecule type" value="Genomic_DNA"/>
</dbReference>
<reference evidence="4" key="1">
    <citation type="submission" date="2016-02" db="EMBL/GenBank/DDBJ databases">
        <authorList>
            <person name="Wibberg D."/>
        </authorList>
    </citation>
    <scope>NUCLEOTIDE SEQUENCE [LARGE SCALE GENOMIC DNA]</scope>
</reference>
<keyword evidence="4" id="KW-1185">Reference proteome</keyword>
<feature type="domain" description="Winged helix-turn helix" evidence="2">
    <location>
        <begin position="96"/>
        <end position="138"/>
    </location>
</feature>
<evidence type="ECO:0000313" key="3">
    <source>
        <dbReference type="EMBL" id="SBW18834.1"/>
    </source>
</evidence>
<evidence type="ECO:0000259" key="2">
    <source>
        <dbReference type="Pfam" id="PF13592"/>
    </source>
</evidence>
<evidence type="ECO:0000313" key="4">
    <source>
        <dbReference type="Proteomes" id="UP000199013"/>
    </source>
</evidence>
<proteinExistence type="predicted"/>
<gene>
    <name evidence="3" type="ORF">FDG2_0843</name>
</gene>
<dbReference type="Pfam" id="PF13384">
    <property type="entry name" value="HTH_23"/>
    <property type="match status" value="1"/>
</dbReference>
<dbReference type="SUPFAM" id="SSF46689">
    <property type="entry name" value="Homeodomain-like"/>
    <property type="match status" value="1"/>
</dbReference>
<dbReference type="InterPro" id="IPR025959">
    <property type="entry name" value="Winged_HTH_dom"/>
</dbReference>
<name>A0A1C3NUG4_9ACTN</name>
<feature type="compositionally biased region" description="Basic and acidic residues" evidence="1">
    <location>
        <begin position="148"/>
        <end position="167"/>
    </location>
</feature>
<sequence length="201" mass="22566">MVKEPGSRIPRSSLEDIRLMALSAYDRGMHPKDVAMAFGAGVSTVYGWIRARNEGGPEALKVKVLPGAAPKLSEEQVSRLWRLVAGSDPRQLQFDCALWTREMVRELIRREFGVTYTARGVGNLLRRMGLSPQRPLTRVATGFRRRRPLEDGRVPEDSQGGADRRGFDLLRGRGVRPYRLSFRNHLGAGRSDSDRARNRGP</sequence>
<evidence type="ECO:0000256" key="1">
    <source>
        <dbReference type="SAM" id="MobiDB-lite"/>
    </source>
</evidence>
<dbReference type="InterPro" id="IPR009057">
    <property type="entry name" value="Homeodomain-like_sf"/>
</dbReference>
<dbReference type="Proteomes" id="UP000199013">
    <property type="component" value="Unassembled WGS sequence"/>
</dbReference>
<dbReference type="Pfam" id="PF13592">
    <property type="entry name" value="HTH_33"/>
    <property type="match status" value="1"/>
</dbReference>